<name>A0A836GIL4_LEIEN</name>
<dbReference type="PANTHER" id="PTHR46064:SF1">
    <property type="entry name" value="QUEUINE TRNA-RIBOSYLTRANSFERASE ACCESSORY SUBUNIT 2"/>
    <property type="match status" value="1"/>
</dbReference>
<dbReference type="InterPro" id="IPR036511">
    <property type="entry name" value="TGT-like_sf"/>
</dbReference>
<keyword evidence="3" id="KW-1185">Reference proteome</keyword>
<accession>A0A836GIL4</accession>
<evidence type="ECO:0000313" key="2">
    <source>
        <dbReference type="EMBL" id="KAG5475756.1"/>
    </source>
</evidence>
<dbReference type="OrthoDB" id="27601at2759"/>
<evidence type="ECO:0000313" key="3">
    <source>
        <dbReference type="Proteomes" id="UP000674179"/>
    </source>
</evidence>
<dbReference type="InterPro" id="IPR002616">
    <property type="entry name" value="tRNA_ribo_trans-like"/>
</dbReference>
<protein>
    <recommendedName>
        <fullName evidence="1">tRNA-guanine(15) transglycosylase-like domain-containing protein</fullName>
    </recommendedName>
</protein>
<comment type="caution">
    <text evidence="2">The sequence shown here is derived from an EMBL/GenBank/DDBJ whole genome shotgun (WGS) entry which is preliminary data.</text>
</comment>
<dbReference type="Pfam" id="PF01702">
    <property type="entry name" value="TGT"/>
    <property type="match status" value="1"/>
</dbReference>
<dbReference type="PANTHER" id="PTHR46064">
    <property type="entry name" value="QUEUINE TRNA-RIBOSYLTRANSFERASE ACCESSORY SUBUNIT 2"/>
    <property type="match status" value="1"/>
</dbReference>
<dbReference type="InterPro" id="IPR050852">
    <property type="entry name" value="Queuine_tRNA-ribosyltrfase"/>
</dbReference>
<dbReference type="Gene3D" id="3.20.20.105">
    <property type="entry name" value="Queuine tRNA-ribosyltransferase-like"/>
    <property type="match status" value="1"/>
</dbReference>
<dbReference type="Proteomes" id="UP000674179">
    <property type="component" value="Chromosome 27"/>
</dbReference>
<dbReference type="KEGG" id="lenr:94170711"/>
<dbReference type="AlphaFoldDB" id="A0A836GIL4"/>
<evidence type="ECO:0000259" key="1">
    <source>
        <dbReference type="Pfam" id="PF01702"/>
    </source>
</evidence>
<dbReference type="GO" id="GO:0006400">
    <property type="term" value="P:tRNA modification"/>
    <property type="evidence" value="ECO:0007669"/>
    <property type="project" value="InterPro"/>
</dbReference>
<dbReference type="GeneID" id="94170711"/>
<dbReference type="RefSeq" id="XP_067691767.1">
    <property type="nucleotide sequence ID" value="XM_067835201.1"/>
</dbReference>
<sequence length="336" mass="36434">MDSQGPFLVIPTKRGAVLNLTPVQANAILEPPERILATSVFEAMDLVKPCTEARLPLSDYCGLRGYKTVLTLRSSFHGLHASAPSTDSAVAGDSEKGRAVVSIERWREVIKATQPALAVAIHDSVPLSEPLNKRRRVATTRSEAWLTRSGEAAELGCPLLPPILAAGPCNGGYIDVVPRGENSYEFFQTLQALRLSPTTCTMCIALSIQALLAAMTSNVSLIECPLPWTLAEKGVALLLPLEDATTTLQQPLVPLLDLNDNVFALDIHPIASGCDCFTCQRHCRAYVHHLLTVQEMNSDILLVMHNLAQVVRLVRAYRCADAPTREALVQRVASAL</sequence>
<dbReference type="EMBL" id="JAFHKP010000027">
    <property type="protein sequence ID" value="KAG5475756.1"/>
    <property type="molecule type" value="Genomic_DNA"/>
</dbReference>
<reference evidence="2 3" key="1">
    <citation type="submission" date="2021-02" db="EMBL/GenBank/DDBJ databases">
        <title>Leishmania (Mundinia) enrietti genome sequencing and assembly.</title>
        <authorList>
            <person name="Almutairi H."/>
            <person name="Gatherer D."/>
        </authorList>
    </citation>
    <scope>NUCLEOTIDE SEQUENCE [LARGE SCALE GENOMIC DNA]</scope>
    <source>
        <strain evidence="2">CUR178</strain>
    </source>
</reference>
<dbReference type="SUPFAM" id="SSF51713">
    <property type="entry name" value="tRNA-guanine transglycosylase"/>
    <property type="match status" value="1"/>
</dbReference>
<feature type="domain" description="tRNA-guanine(15) transglycosylase-like" evidence="1">
    <location>
        <begin position="208"/>
        <end position="318"/>
    </location>
</feature>
<gene>
    <name evidence="2" type="ORF">CUR178_03469</name>
</gene>
<organism evidence="2 3">
    <name type="scientific">Leishmania enriettii</name>
    <dbReference type="NCBI Taxonomy" id="5663"/>
    <lineage>
        <taxon>Eukaryota</taxon>
        <taxon>Discoba</taxon>
        <taxon>Euglenozoa</taxon>
        <taxon>Kinetoplastea</taxon>
        <taxon>Metakinetoplastina</taxon>
        <taxon>Trypanosomatida</taxon>
        <taxon>Trypanosomatidae</taxon>
        <taxon>Leishmaniinae</taxon>
        <taxon>Leishmania</taxon>
    </lineage>
</organism>
<proteinExistence type="predicted"/>